<organism evidence="1 2">
    <name type="scientific">[Clostridium] aminophilum</name>
    <dbReference type="NCBI Taxonomy" id="1526"/>
    <lineage>
        <taxon>Bacteria</taxon>
        <taxon>Bacillati</taxon>
        <taxon>Bacillota</taxon>
        <taxon>Clostridia</taxon>
        <taxon>Lachnospirales</taxon>
        <taxon>Lachnospiraceae</taxon>
    </lineage>
</organism>
<evidence type="ECO:0000313" key="2">
    <source>
        <dbReference type="Proteomes" id="UP000199820"/>
    </source>
</evidence>
<sequence>MRRIMAIYDPDEDYAYRFAEIINRRERMPFEVIAFPSLESLERYAKENNVAVLMAGGKADHSRVRAIRAEKRVWLEDGRSLAKDADSMSIYKYQSSDSIIREVMSEYCDSEEITSEDGIRGKAEILGVYSPAETGLRDAFAVTLGRIFSQRTPSLYISLEEFSGMGILTGDEFREDLSDLLYYYGAGSYSNVRLGSIVHSLNGLDFVPPVRCPSDLDLSSEGIIPGLIGTIASESTYRKIILDLGRCRKVTPKILAMCAKVYMPLAKNGLSGAKTGEFEEYLKNTGDSSILDRVQKVYPPTELPSVSRGYFDQLLWGPMGRYIRGLVMGGAYEEEENRGNGYAGECVG</sequence>
<protein>
    <submittedName>
        <fullName evidence="1">Uncharacterized protein</fullName>
    </submittedName>
</protein>
<gene>
    <name evidence="1" type="ORF">SAMN04487771_104814</name>
</gene>
<dbReference type="Gene3D" id="3.40.50.10850">
    <property type="entry name" value="Ntrc-like two-domain protein"/>
    <property type="match status" value="1"/>
</dbReference>
<keyword evidence="2" id="KW-1185">Reference proteome</keyword>
<dbReference type="AlphaFoldDB" id="A0A1I0HD73"/>
<proteinExistence type="predicted"/>
<dbReference type="Proteomes" id="UP000199820">
    <property type="component" value="Unassembled WGS sequence"/>
</dbReference>
<dbReference type="EMBL" id="FOIL01000048">
    <property type="protein sequence ID" value="SET81756.1"/>
    <property type="molecule type" value="Genomic_DNA"/>
</dbReference>
<reference evidence="1 2" key="1">
    <citation type="submission" date="2016-10" db="EMBL/GenBank/DDBJ databases">
        <authorList>
            <person name="de Groot N.N."/>
        </authorList>
    </citation>
    <scope>NUCLEOTIDE SEQUENCE [LARGE SCALE GENOMIC DNA]</scope>
    <source>
        <strain evidence="1 2">KH1P1</strain>
    </source>
</reference>
<dbReference type="STRING" id="1526.SAMN02910262_02009"/>
<accession>A0A1I0HD73</accession>
<evidence type="ECO:0000313" key="1">
    <source>
        <dbReference type="EMBL" id="SET81756.1"/>
    </source>
</evidence>
<dbReference type="eggNOG" id="COG1192">
    <property type="taxonomic scope" value="Bacteria"/>
</dbReference>
<dbReference type="InterPro" id="IPR027417">
    <property type="entry name" value="P-loop_NTPase"/>
</dbReference>
<dbReference type="OrthoDB" id="9777019at2"/>
<name>A0A1I0HD73_9FIRM</name>
<dbReference type="Gene3D" id="3.40.50.300">
    <property type="entry name" value="P-loop containing nucleotide triphosphate hydrolases"/>
    <property type="match status" value="1"/>
</dbReference>